<dbReference type="GO" id="GO:0006520">
    <property type="term" value="P:amino acid metabolic process"/>
    <property type="evidence" value="ECO:0007669"/>
    <property type="project" value="TreeGrafter"/>
</dbReference>
<keyword evidence="7" id="KW-0472">Membrane</keyword>
<gene>
    <name evidence="8" type="ORF">MNOR_LOCUS15530</name>
</gene>
<dbReference type="PANTHER" id="PTHR45962:SF1">
    <property type="entry name" value="N-FATTY-ACYL-AMINO ACID SYNTHASE_HYDROLASE PM20D1"/>
    <property type="match status" value="1"/>
</dbReference>
<feature type="non-terminal residue" evidence="8">
    <location>
        <position position="230"/>
    </location>
</feature>
<reference evidence="8 9" key="1">
    <citation type="submission" date="2024-05" db="EMBL/GenBank/DDBJ databases">
        <authorList>
            <person name="Wallberg A."/>
        </authorList>
    </citation>
    <scope>NUCLEOTIDE SEQUENCE [LARGE SCALE GENOMIC DNA]</scope>
</reference>
<dbReference type="GO" id="GO:0046872">
    <property type="term" value="F:metal ion binding"/>
    <property type="evidence" value="ECO:0007669"/>
    <property type="project" value="UniProtKB-KW"/>
</dbReference>
<dbReference type="GO" id="GO:0043604">
    <property type="term" value="P:amide biosynthetic process"/>
    <property type="evidence" value="ECO:0007669"/>
    <property type="project" value="TreeGrafter"/>
</dbReference>
<feature type="transmembrane region" description="Helical" evidence="7">
    <location>
        <begin position="56"/>
        <end position="80"/>
    </location>
</feature>
<evidence type="ECO:0000256" key="2">
    <source>
        <dbReference type="ARBA" id="ARBA00011913"/>
    </source>
</evidence>
<dbReference type="InterPro" id="IPR047177">
    <property type="entry name" value="Pept_M20A"/>
</dbReference>
<dbReference type="Gene3D" id="3.40.630.10">
    <property type="entry name" value="Zn peptidases"/>
    <property type="match status" value="1"/>
</dbReference>
<keyword evidence="4" id="KW-0479">Metal-binding</keyword>
<evidence type="ECO:0000256" key="4">
    <source>
        <dbReference type="ARBA" id="ARBA00022723"/>
    </source>
</evidence>
<evidence type="ECO:0000256" key="5">
    <source>
        <dbReference type="ARBA" id="ARBA00022801"/>
    </source>
</evidence>
<dbReference type="GO" id="GO:0043605">
    <property type="term" value="P:amide catabolic process"/>
    <property type="evidence" value="ECO:0007669"/>
    <property type="project" value="TreeGrafter"/>
</dbReference>
<dbReference type="GO" id="GO:0004046">
    <property type="term" value="F:aminoacylase activity"/>
    <property type="evidence" value="ECO:0007669"/>
    <property type="project" value="UniProtKB-EC"/>
</dbReference>
<name>A0AAV2QP89_MEGNR</name>
<feature type="non-terminal residue" evidence="8">
    <location>
        <position position="1"/>
    </location>
</feature>
<dbReference type="SUPFAM" id="SSF53187">
    <property type="entry name" value="Zn-dependent exopeptidases"/>
    <property type="match status" value="1"/>
</dbReference>
<evidence type="ECO:0000313" key="9">
    <source>
        <dbReference type="Proteomes" id="UP001497623"/>
    </source>
</evidence>
<protein>
    <recommendedName>
        <fullName evidence="2">N-acyl-aliphatic-L-amino acid amidohydrolase</fullName>
        <ecNumber evidence="2">3.5.1.14</ecNumber>
    </recommendedName>
</protein>
<accession>A0AAV2QP89</accession>
<dbReference type="GO" id="GO:0008233">
    <property type="term" value="F:peptidase activity"/>
    <property type="evidence" value="ECO:0007669"/>
    <property type="project" value="UniProtKB-KW"/>
</dbReference>
<keyword evidence="7" id="KW-0812">Transmembrane</keyword>
<evidence type="ECO:0000256" key="7">
    <source>
        <dbReference type="SAM" id="Phobius"/>
    </source>
</evidence>
<keyword evidence="9" id="KW-1185">Reference proteome</keyword>
<evidence type="ECO:0000256" key="6">
    <source>
        <dbReference type="ARBA" id="ARBA00022833"/>
    </source>
</evidence>
<keyword evidence="6" id="KW-0862">Zinc</keyword>
<dbReference type="GO" id="GO:0006508">
    <property type="term" value="P:proteolysis"/>
    <property type="evidence" value="ECO:0007669"/>
    <property type="project" value="UniProtKB-KW"/>
</dbReference>
<organism evidence="8 9">
    <name type="scientific">Meganyctiphanes norvegica</name>
    <name type="common">Northern krill</name>
    <name type="synonym">Thysanopoda norvegica</name>
    <dbReference type="NCBI Taxonomy" id="48144"/>
    <lineage>
        <taxon>Eukaryota</taxon>
        <taxon>Metazoa</taxon>
        <taxon>Ecdysozoa</taxon>
        <taxon>Arthropoda</taxon>
        <taxon>Crustacea</taxon>
        <taxon>Multicrustacea</taxon>
        <taxon>Malacostraca</taxon>
        <taxon>Eumalacostraca</taxon>
        <taxon>Eucarida</taxon>
        <taxon>Euphausiacea</taxon>
        <taxon>Euphausiidae</taxon>
        <taxon>Meganyctiphanes</taxon>
    </lineage>
</organism>
<evidence type="ECO:0000256" key="3">
    <source>
        <dbReference type="ARBA" id="ARBA00022670"/>
    </source>
</evidence>
<keyword evidence="3" id="KW-0645">Protease</keyword>
<dbReference type="EC" id="3.5.1.14" evidence="2"/>
<dbReference type="Proteomes" id="UP001497623">
    <property type="component" value="Unassembled WGS sequence"/>
</dbReference>
<dbReference type="PANTHER" id="PTHR45962">
    <property type="entry name" value="N-FATTY-ACYL-AMINO ACID SYNTHASE/HYDROLASE PM20D1"/>
    <property type="match status" value="1"/>
</dbReference>
<evidence type="ECO:0000256" key="1">
    <source>
        <dbReference type="ARBA" id="ARBA00006247"/>
    </source>
</evidence>
<proteinExistence type="inferred from homology"/>
<keyword evidence="7" id="KW-1133">Transmembrane helix</keyword>
<dbReference type="AlphaFoldDB" id="A0AAV2QP89"/>
<comment type="similarity">
    <text evidence="1">Belongs to the peptidase M20A family.</text>
</comment>
<evidence type="ECO:0000313" key="8">
    <source>
        <dbReference type="EMBL" id="CAL4095946.1"/>
    </source>
</evidence>
<keyword evidence="5" id="KW-0378">Hydrolase</keyword>
<comment type="caution">
    <text evidence="8">The sequence shown here is derived from an EMBL/GenBank/DDBJ whole genome shotgun (WGS) entry which is preliminary data.</text>
</comment>
<sequence>SIGGSHLGNFQNKPSTNTSVCQSFQSFEHSIRKYFVYDTFRITQLRMGSKTVRRGVAVAVGTTVGVFIGVVAILLLAALIRAATLMEPDYIGIDGEAGLVIDELPQEYLDKLPTLFAKALSYKTVSTAPGEFNIEELVAFNKFLRDSFPNVFNSPYIQAETVNNYSLLLTIKGSDNSREPYMLASHIDVVPADASQWSHGPFGGEIIPDPVTGDDVIWGRGAIDVKFGLM</sequence>
<dbReference type="EMBL" id="CAXKWB010009742">
    <property type="protein sequence ID" value="CAL4095946.1"/>
    <property type="molecule type" value="Genomic_DNA"/>
</dbReference>